<proteinExistence type="predicted"/>
<keyword evidence="3" id="KW-1185">Reference proteome</keyword>
<organism evidence="2 3">
    <name type="scientific">Pseudorhodobacter antarcticus</name>
    <dbReference type="NCBI Taxonomy" id="1077947"/>
    <lineage>
        <taxon>Bacteria</taxon>
        <taxon>Pseudomonadati</taxon>
        <taxon>Pseudomonadota</taxon>
        <taxon>Alphaproteobacteria</taxon>
        <taxon>Rhodobacterales</taxon>
        <taxon>Paracoccaceae</taxon>
        <taxon>Pseudorhodobacter</taxon>
    </lineage>
</organism>
<evidence type="ECO:0000313" key="3">
    <source>
        <dbReference type="Proteomes" id="UP000183002"/>
    </source>
</evidence>
<reference evidence="2 3" key="1">
    <citation type="submission" date="2016-10" db="EMBL/GenBank/DDBJ databases">
        <authorList>
            <person name="de Groot N.N."/>
        </authorList>
    </citation>
    <scope>NUCLEOTIDE SEQUENCE [LARGE SCALE GENOMIC DNA]</scope>
    <source>
        <strain evidence="2 3">CGMCC 1.10836</strain>
    </source>
</reference>
<evidence type="ECO:0000313" key="2">
    <source>
        <dbReference type="EMBL" id="SEN99546.1"/>
    </source>
</evidence>
<dbReference type="InterPro" id="IPR009506">
    <property type="entry name" value="YjiS-like"/>
</dbReference>
<dbReference type="Proteomes" id="UP000183002">
    <property type="component" value="Unassembled WGS sequence"/>
</dbReference>
<name>A0A1H8L3Y2_9RHOB</name>
<dbReference type="Pfam" id="PF06568">
    <property type="entry name" value="YjiS-like"/>
    <property type="match status" value="1"/>
</dbReference>
<dbReference type="AlphaFoldDB" id="A0A1H8L3Y2"/>
<accession>A0A1H8L3Y2</accession>
<dbReference type="EMBL" id="FOCO01000038">
    <property type="protein sequence ID" value="SEN99546.1"/>
    <property type="molecule type" value="Genomic_DNA"/>
</dbReference>
<protein>
    <recommendedName>
        <fullName evidence="1">YjiS-like domain-containing protein</fullName>
    </recommendedName>
</protein>
<gene>
    <name evidence="2" type="ORF">SAMN05216227_10383</name>
</gene>
<sequence length="85" mass="9584">MHSSLSHPNYPAQSLPQTAPSLTIAIRGWLRAAVRSWQRRKMIASLEAMDDWLLRDIGIEHADIASVVNGFNDHELMMTPSSTRQ</sequence>
<dbReference type="RefSeq" id="WP_197086030.1">
    <property type="nucleotide sequence ID" value="NZ_LGHU01000027.1"/>
</dbReference>
<feature type="domain" description="YjiS-like" evidence="1">
    <location>
        <begin position="31"/>
        <end position="64"/>
    </location>
</feature>
<evidence type="ECO:0000259" key="1">
    <source>
        <dbReference type="Pfam" id="PF06568"/>
    </source>
</evidence>